<accession>A0A1S6L342</accession>
<proteinExistence type="predicted"/>
<evidence type="ECO:0000313" key="2">
    <source>
        <dbReference type="Proteomes" id="UP000221250"/>
    </source>
</evidence>
<name>A0A1S6L342_9CAUD</name>
<dbReference type="Proteomes" id="UP000221250">
    <property type="component" value="Segment"/>
</dbReference>
<organism evidence="1 2">
    <name type="scientific">Erwinia phage vB_EamM_Yoloswag</name>
    <dbReference type="NCBI Taxonomy" id="1958956"/>
    <lineage>
        <taxon>Viruses</taxon>
        <taxon>Duplodnaviria</taxon>
        <taxon>Heunggongvirae</taxon>
        <taxon>Uroviricota</taxon>
        <taxon>Caudoviricetes</taxon>
        <taxon>Yoloswagvirus</taxon>
        <taxon>Yoloswagvirus yoloswag</taxon>
    </lineage>
</organism>
<evidence type="ECO:0000313" key="1">
    <source>
        <dbReference type="EMBL" id="AQT28579.1"/>
    </source>
</evidence>
<sequence>MTIRNSSLYARGITPVFTGSPGGGTEAEANAMGVDSSRFTSMVIDGHTLGYICGFGSVFMNGQFTRAGSIAVVAGQGWVGDYQNKTYNNIGCLRHLMTQIRYNANTANGLSWLVMSDYASVDDQTNYNCWGQLAAYLRRSGLDTLPHIYTDVLGGAYGYDSNEHYFHQFAGVILLLSAPNQTLPTAMCNALQTAIKNGVSVITLQKGPYEGNSNFNAVYSGMGIVSNGSGYVVATENGEARSKQVYQDHISWTNVSALHIQETYRTSAAYQFNVATSAGPASLGGQPGAWLKFFTGNVDITDDTVLDPPVFYRDACCVEEGTGYAVSFDVTTNPYKPDDWSNKLAAGSLRIDWASENGQSVQQRSAIFCHTVGYQRTIDTGDSSYVDIFGAHYSLVRGFNVFQIRKSDHVLVDRRTYDLEAGGQGGQPGASNAAAMAQFLNTISSDYWVLVAMNDTAEKNRTLGGLPQAMYRIGASSRIFEGSAFYYRTAYNCFGSPGVGEGNAINEMLKGTKESDPDAWFDVGYDFDRNGNPYMTGTNSYTALNMPITGLFDNTKSAHMSYYKEIDVVDAGKTYGVNHNARITDLRFKKLSMTDATDFVVEVENPCLPMPIVQSHDWIRVYSGAGAAQVNYPFANLTEYLVTTTDDSGPNELCTSHLMMNWDMFDGVGGSIAYNEAGPDHLLSCGGDRNNPASLYFAAGNARVWQIYQRSYNLIDGIPGRDTNDWQVLWKWNGPGSQGHNIPIDPGYEYIAFAYDRYGTLELAERHFIVPAAENLPQWAASVYNQDFSNSTLFEVSRSMTMNARCTKSNDNGTENGLMMIIRRPLFMSIGETDRTGWQLVMNNNGTAIPKGSNYGLTLEYNYQYMVLCSCGNGGFSTHHFNGWNKTFETEGWDDDATIEAESCGRCQWSHDRTKLLTGTARLSTNASDYLGSAAAPVGVFQVYRRPILCFEPNEI</sequence>
<keyword evidence="2" id="KW-1185">Reference proteome</keyword>
<protein>
    <recommendedName>
        <fullName evidence="3">ILEI/PANDER domain-containing protein</fullName>
    </recommendedName>
</protein>
<evidence type="ECO:0008006" key="3">
    <source>
        <dbReference type="Google" id="ProtNLM"/>
    </source>
</evidence>
<dbReference type="EMBL" id="KY448244">
    <property type="protein sequence ID" value="AQT28579.1"/>
    <property type="molecule type" value="Genomic_DNA"/>
</dbReference>
<gene>
    <name evidence="1" type="ORF">YOLOSWAG_97</name>
</gene>
<reference evidence="1 2" key="1">
    <citation type="submission" date="2017-01" db="EMBL/GenBank/DDBJ databases">
        <authorList>
            <person name="Mah S.A."/>
            <person name="Swanson W.J."/>
            <person name="Moy G.W."/>
            <person name="Vacquier V.D."/>
        </authorList>
    </citation>
    <scope>NUCLEOTIDE SEQUENCE [LARGE SCALE GENOMIC DNA]</scope>
</reference>